<organism evidence="5 6">
    <name type="scientific">Brevibacterium daeguense</name>
    <dbReference type="NCBI Taxonomy" id="909936"/>
    <lineage>
        <taxon>Bacteria</taxon>
        <taxon>Bacillati</taxon>
        <taxon>Actinomycetota</taxon>
        <taxon>Actinomycetes</taxon>
        <taxon>Micrococcales</taxon>
        <taxon>Brevibacteriaceae</taxon>
        <taxon>Brevibacterium</taxon>
    </lineage>
</organism>
<dbReference type="InterPro" id="IPR036388">
    <property type="entry name" value="WH-like_DNA-bd_sf"/>
</dbReference>
<reference evidence="6" key="1">
    <citation type="journal article" date="2019" name="Int. J. Syst. Evol. Microbiol.">
        <title>The Global Catalogue of Microorganisms (GCM) 10K type strain sequencing project: providing services to taxonomists for standard genome sequencing and annotation.</title>
        <authorList>
            <consortium name="The Broad Institute Genomics Platform"/>
            <consortium name="The Broad Institute Genome Sequencing Center for Infectious Disease"/>
            <person name="Wu L."/>
            <person name="Ma J."/>
        </authorList>
    </citation>
    <scope>NUCLEOTIDE SEQUENCE [LARGE SCALE GENOMIC DNA]</scope>
    <source>
        <strain evidence="6">JCM 17458</strain>
    </source>
</reference>
<feature type="domain" description="HTH gntR-type" evidence="4">
    <location>
        <begin position="3"/>
        <end position="69"/>
    </location>
</feature>
<dbReference type="InterPro" id="IPR011663">
    <property type="entry name" value="UTRA"/>
</dbReference>
<dbReference type="SMART" id="SM00866">
    <property type="entry name" value="UTRA"/>
    <property type="match status" value="1"/>
</dbReference>
<keyword evidence="6" id="KW-1185">Reference proteome</keyword>
<evidence type="ECO:0000256" key="1">
    <source>
        <dbReference type="ARBA" id="ARBA00023015"/>
    </source>
</evidence>
<proteinExistence type="predicted"/>
<keyword evidence="3" id="KW-0804">Transcription</keyword>
<dbReference type="SUPFAM" id="SSF46785">
    <property type="entry name" value="Winged helix' DNA-binding domain"/>
    <property type="match status" value="1"/>
</dbReference>
<dbReference type="PRINTS" id="PR00035">
    <property type="entry name" value="HTHGNTR"/>
</dbReference>
<evidence type="ECO:0000313" key="5">
    <source>
        <dbReference type="EMBL" id="GAA4283015.1"/>
    </source>
</evidence>
<dbReference type="RefSeq" id="WP_236864628.1">
    <property type="nucleotide sequence ID" value="NZ_BAABAZ010000004.1"/>
</dbReference>
<evidence type="ECO:0000313" key="6">
    <source>
        <dbReference type="Proteomes" id="UP001501586"/>
    </source>
</evidence>
<dbReference type="InterPro" id="IPR050679">
    <property type="entry name" value="Bact_HTH_transcr_reg"/>
</dbReference>
<sequence length="238" mass="26068">MTARECRRIAEILAEEVSQLEPGARVASEHELMDRFGVSRSIARKAIAELESRFLVRRVRGSGTYVNNRVDYVISNRNPPSLHSTIASAGGEVRTFLLSSDAQEVPSDMAELLGTAPGVSATRLTRLGYINGAVASYSEEWLAPGVSDYVDVSLGVIESLYEVLQASGHAPRRAWSRATTASPPAHIERRLELDSSVPTWVVETLTKDADSDAVLMASRTWSRQDSVRMVFEFAVEDG</sequence>
<comment type="caution">
    <text evidence="5">The sequence shown here is derived from an EMBL/GenBank/DDBJ whole genome shotgun (WGS) entry which is preliminary data.</text>
</comment>
<evidence type="ECO:0000259" key="4">
    <source>
        <dbReference type="PROSITE" id="PS50949"/>
    </source>
</evidence>
<dbReference type="Pfam" id="PF07702">
    <property type="entry name" value="UTRA"/>
    <property type="match status" value="1"/>
</dbReference>
<dbReference type="PANTHER" id="PTHR44846">
    <property type="entry name" value="MANNOSYL-D-GLYCERATE TRANSPORT/METABOLISM SYSTEM REPRESSOR MNGR-RELATED"/>
    <property type="match status" value="1"/>
</dbReference>
<dbReference type="InterPro" id="IPR000524">
    <property type="entry name" value="Tscrpt_reg_HTH_GntR"/>
</dbReference>
<dbReference type="InterPro" id="IPR028978">
    <property type="entry name" value="Chorismate_lyase_/UTRA_dom_sf"/>
</dbReference>
<dbReference type="EMBL" id="BAABAZ010000004">
    <property type="protein sequence ID" value="GAA4283015.1"/>
    <property type="molecule type" value="Genomic_DNA"/>
</dbReference>
<dbReference type="Gene3D" id="3.40.1410.10">
    <property type="entry name" value="Chorismate lyase-like"/>
    <property type="match status" value="1"/>
</dbReference>
<dbReference type="CDD" id="cd07377">
    <property type="entry name" value="WHTH_GntR"/>
    <property type="match status" value="1"/>
</dbReference>
<accession>A0ABP8EGD3</accession>
<keyword evidence="1" id="KW-0805">Transcription regulation</keyword>
<dbReference type="Pfam" id="PF00392">
    <property type="entry name" value="GntR"/>
    <property type="match status" value="1"/>
</dbReference>
<dbReference type="SUPFAM" id="SSF64288">
    <property type="entry name" value="Chorismate lyase-like"/>
    <property type="match status" value="1"/>
</dbReference>
<dbReference type="Gene3D" id="1.10.10.10">
    <property type="entry name" value="Winged helix-like DNA-binding domain superfamily/Winged helix DNA-binding domain"/>
    <property type="match status" value="1"/>
</dbReference>
<gene>
    <name evidence="5" type="ORF">GCM10022261_05460</name>
</gene>
<name>A0ABP8EGD3_9MICO</name>
<dbReference type="InterPro" id="IPR036390">
    <property type="entry name" value="WH_DNA-bd_sf"/>
</dbReference>
<dbReference type="PROSITE" id="PS50949">
    <property type="entry name" value="HTH_GNTR"/>
    <property type="match status" value="1"/>
</dbReference>
<dbReference type="PANTHER" id="PTHR44846:SF1">
    <property type="entry name" value="MANNOSYL-D-GLYCERATE TRANSPORT_METABOLISM SYSTEM REPRESSOR MNGR-RELATED"/>
    <property type="match status" value="1"/>
</dbReference>
<dbReference type="Proteomes" id="UP001501586">
    <property type="component" value="Unassembled WGS sequence"/>
</dbReference>
<protein>
    <submittedName>
        <fullName evidence="5">GntR family transcriptional regulator</fullName>
    </submittedName>
</protein>
<evidence type="ECO:0000256" key="3">
    <source>
        <dbReference type="ARBA" id="ARBA00023163"/>
    </source>
</evidence>
<keyword evidence="2" id="KW-0238">DNA-binding</keyword>
<dbReference type="SMART" id="SM00345">
    <property type="entry name" value="HTH_GNTR"/>
    <property type="match status" value="1"/>
</dbReference>
<evidence type="ECO:0000256" key="2">
    <source>
        <dbReference type="ARBA" id="ARBA00023125"/>
    </source>
</evidence>